<reference evidence="8" key="1">
    <citation type="submission" date="2016-06" db="EMBL/GenBank/DDBJ databases">
        <title>Draft Genome sequence of the fungus Inonotus baumii.</title>
        <authorList>
            <person name="Zhu H."/>
            <person name="Lin W."/>
        </authorList>
    </citation>
    <scope>NUCLEOTIDE SEQUENCE</scope>
    <source>
        <strain evidence="8">821</strain>
    </source>
</reference>
<evidence type="ECO:0000313" key="8">
    <source>
        <dbReference type="EMBL" id="OCB84647.1"/>
    </source>
</evidence>
<dbReference type="Pfam" id="PF07738">
    <property type="entry name" value="Sad1_UNC"/>
    <property type="match status" value="2"/>
</dbReference>
<comment type="subcellular location">
    <subcellularLocation>
        <location evidence="1">Membrane</location>
    </subcellularLocation>
</comment>
<evidence type="ECO:0000256" key="2">
    <source>
        <dbReference type="ARBA" id="ARBA00022692"/>
    </source>
</evidence>
<sequence length="982" mass="108395">MSFSSTPLGQDRRLDHQAFLKGQPYTLGTNNPSKRVPSITHPVPISYAYGSRSCRSSPTCTCRAPNLATRSAKPPSSSNQVGPRQGTDDSEEENRRARYTQLKQRNETLASRPGSSLGPGVITTPPLPNEATLNPTSVNIASAFNVAAASYTMTSTTNQWTSSRANFPRSTSVEYEQQSHTNVSRRLPVAPRRGTGSKPPSSAKSVPNIRGSDAENDRSGDSVGPNGRGKSPFEHISEYAQRAVSQATFLMRQRSQEPEDVRPPSRQATDTTLVPQNNSNSYDYAEEEEEFQEIEKSSRKPNSSAPKRNRMSVDNKAYRPTASDEEEETEEDSDDGRRGRRRRKKRESGVGPLTNMPAIHYDKRRKRKGRSGKAGEEDVSVEDEQEQSQTSEQQARRSVTPQQRQPSLPRGPVPLDSSRSYSHNGQPNGFDLETGLDSIPEVDEMTVLQPEKEDLKASAKQRPRSRSRSRTRPARQSAIGGPLGTLVNVLVRLFAVFFLFLGRLIGFIFSVVVREPLLFIRRHKVLPRLSKYAVLGVVLYLATRTLKGFDVSSVLNAIGYHTPFVAPDVPPESIDELTSRLLKLENMFAGLQSDSVNDRNRLYNDIRKAQEVATSMSQLESRIDKELTRMQKSGEDARSSTFKGLESIQREIRALQAQQSELSSRTELPKSDEEARVKLRALEERLGPIEGGVKEALELSQNVAKAGSAIVGAGSASHWWSKLGSGSTTGLTIKAGDGSDVTQLIGQMVDQALMHYTADGIARVDYALSSGGAYVIPSLTSPTLEIRSSYFFGLISGSSVYARSPVTALHHETALGYCWPFAGSQGHLGVKLATPVRITDITIDHVPRSVAHDMRPAPRHMEVWGLVEGKDNLEKLRAYRTGLEAGRKASEAEGRSVPGDPPRPSSLPKNAEYMRIGSFMYDINDPNNIQTFSVPDEVKELGIDFGIVVLFVNDNWGMKEFTCLYRFRVHGERKLELPAPDP</sequence>
<keyword evidence="9" id="KW-1185">Reference proteome</keyword>
<evidence type="ECO:0000259" key="7">
    <source>
        <dbReference type="PROSITE" id="PS51469"/>
    </source>
</evidence>
<dbReference type="PROSITE" id="PS51469">
    <property type="entry name" value="SUN"/>
    <property type="match status" value="1"/>
</dbReference>
<feature type="compositionally biased region" description="Polar residues" evidence="5">
    <location>
        <begin position="154"/>
        <end position="184"/>
    </location>
</feature>
<gene>
    <name evidence="8" type="ORF">A7U60_g8166</name>
</gene>
<dbReference type="AlphaFoldDB" id="A0A9Q5MYP3"/>
<dbReference type="GO" id="GO:0043495">
    <property type="term" value="F:protein-membrane adaptor activity"/>
    <property type="evidence" value="ECO:0007669"/>
    <property type="project" value="TreeGrafter"/>
</dbReference>
<keyword evidence="3 6" id="KW-1133">Transmembrane helix</keyword>
<feature type="region of interest" description="Disordered" evidence="5">
    <location>
        <begin position="154"/>
        <end position="477"/>
    </location>
</feature>
<keyword evidence="4 6" id="KW-0472">Membrane</keyword>
<dbReference type="InterPro" id="IPR045119">
    <property type="entry name" value="SUN1-5"/>
</dbReference>
<feature type="compositionally biased region" description="Basic residues" evidence="5">
    <location>
        <begin position="459"/>
        <end position="473"/>
    </location>
</feature>
<feature type="region of interest" description="Disordered" evidence="5">
    <location>
        <begin position="887"/>
        <end position="908"/>
    </location>
</feature>
<dbReference type="Gene3D" id="2.60.120.260">
    <property type="entry name" value="Galactose-binding domain-like"/>
    <property type="match status" value="1"/>
</dbReference>
<feature type="region of interest" description="Disordered" evidence="5">
    <location>
        <begin position="1"/>
        <end position="39"/>
    </location>
</feature>
<feature type="compositionally biased region" description="Polar residues" evidence="5">
    <location>
        <begin position="266"/>
        <end position="282"/>
    </location>
</feature>
<feature type="region of interest" description="Disordered" evidence="5">
    <location>
        <begin position="65"/>
        <end position="130"/>
    </location>
</feature>
<proteinExistence type="predicted"/>
<keyword evidence="2 6" id="KW-0812">Transmembrane</keyword>
<accession>A0A9Q5MYP3</accession>
<feature type="compositionally biased region" description="Acidic residues" evidence="5">
    <location>
        <begin position="323"/>
        <end position="334"/>
    </location>
</feature>
<name>A0A9Q5MYP3_SANBA</name>
<dbReference type="InterPro" id="IPR012919">
    <property type="entry name" value="SUN_dom"/>
</dbReference>
<feature type="compositionally biased region" description="Polar residues" evidence="5">
    <location>
        <begin position="417"/>
        <end position="427"/>
    </location>
</feature>
<dbReference type="GO" id="GO:0034993">
    <property type="term" value="C:meiotic nuclear membrane microtubule tethering complex"/>
    <property type="evidence" value="ECO:0007669"/>
    <property type="project" value="TreeGrafter"/>
</dbReference>
<feature type="compositionally biased region" description="Basic and acidic residues" evidence="5">
    <location>
        <begin position="254"/>
        <end position="263"/>
    </location>
</feature>
<feature type="compositionally biased region" description="Polar residues" evidence="5">
    <location>
        <begin position="396"/>
        <end position="406"/>
    </location>
</feature>
<evidence type="ECO:0000256" key="6">
    <source>
        <dbReference type="SAM" id="Phobius"/>
    </source>
</evidence>
<feature type="domain" description="SUN" evidence="7">
    <location>
        <begin position="772"/>
        <end position="974"/>
    </location>
</feature>
<feature type="transmembrane region" description="Helical" evidence="6">
    <location>
        <begin position="489"/>
        <end position="513"/>
    </location>
</feature>
<protein>
    <recommendedName>
        <fullName evidence="7">SUN domain-containing protein</fullName>
    </recommendedName>
</protein>
<organism evidence="8 9">
    <name type="scientific">Sanghuangporus baumii</name>
    <name type="common">Phellinus baumii</name>
    <dbReference type="NCBI Taxonomy" id="108892"/>
    <lineage>
        <taxon>Eukaryota</taxon>
        <taxon>Fungi</taxon>
        <taxon>Dikarya</taxon>
        <taxon>Basidiomycota</taxon>
        <taxon>Agaricomycotina</taxon>
        <taxon>Agaricomycetes</taxon>
        <taxon>Hymenochaetales</taxon>
        <taxon>Hymenochaetaceae</taxon>
        <taxon>Sanghuangporus</taxon>
    </lineage>
</organism>
<evidence type="ECO:0000256" key="1">
    <source>
        <dbReference type="ARBA" id="ARBA00004370"/>
    </source>
</evidence>
<dbReference type="Proteomes" id="UP000757232">
    <property type="component" value="Unassembled WGS sequence"/>
</dbReference>
<evidence type="ECO:0000256" key="5">
    <source>
        <dbReference type="SAM" id="MobiDB-lite"/>
    </source>
</evidence>
<dbReference type="PANTHER" id="PTHR12911">
    <property type="entry name" value="SAD1/UNC-84-LIKE PROTEIN-RELATED"/>
    <property type="match status" value="1"/>
</dbReference>
<evidence type="ECO:0000256" key="3">
    <source>
        <dbReference type="ARBA" id="ARBA00022989"/>
    </source>
</evidence>
<dbReference type="EMBL" id="LNZH02000214">
    <property type="protein sequence ID" value="OCB84647.1"/>
    <property type="molecule type" value="Genomic_DNA"/>
</dbReference>
<comment type="caution">
    <text evidence="8">The sequence shown here is derived from an EMBL/GenBank/DDBJ whole genome shotgun (WGS) entry which is preliminary data.</text>
</comment>
<feature type="compositionally biased region" description="Acidic residues" evidence="5">
    <location>
        <begin position="377"/>
        <end position="386"/>
    </location>
</feature>
<dbReference type="OrthoDB" id="342281at2759"/>
<feature type="compositionally biased region" description="Basic residues" evidence="5">
    <location>
        <begin position="362"/>
        <end position="371"/>
    </location>
</feature>
<feature type="transmembrane region" description="Helical" evidence="6">
    <location>
        <begin position="525"/>
        <end position="543"/>
    </location>
</feature>
<evidence type="ECO:0000313" key="9">
    <source>
        <dbReference type="Proteomes" id="UP000757232"/>
    </source>
</evidence>
<dbReference type="PANTHER" id="PTHR12911:SF8">
    <property type="entry name" value="KLAROID PROTEIN-RELATED"/>
    <property type="match status" value="1"/>
</dbReference>
<evidence type="ECO:0000256" key="4">
    <source>
        <dbReference type="ARBA" id="ARBA00023136"/>
    </source>
</evidence>